<evidence type="ECO:0000256" key="1">
    <source>
        <dbReference type="PROSITE-ProRule" id="PRU00024"/>
    </source>
</evidence>
<evidence type="ECO:0000256" key="2">
    <source>
        <dbReference type="SAM" id="MobiDB-lite"/>
    </source>
</evidence>
<reference evidence="4 5" key="1">
    <citation type="journal article" date="2022" name="bioRxiv">
        <title>Genomics of Preaxostyla Flagellates Illuminates Evolutionary Transitions and the Path Towards Mitochondrial Loss.</title>
        <authorList>
            <person name="Novak L.V.F."/>
            <person name="Treitli S.C."/>
            <person name="Pyrih J."/>
            <person name="Halakuc P."/>
            <person name="Pipaliya S.V."/>
            <person name="Vacek V."/>
            <person name="Brzon O."/>
            <person name="Soukal P."/>
            <person name="Eme L."/>
            <person name="Dacks J.B."/>
            <person name="Karnkowska A."/>
            <person name="Elias M."/>
            <person name="Hampl V."/>
        </authorList>
    </citation>
    <scope>NUCLEOTIDE SEQUENCE [LARGE SCALE GENOMIC DNA]</scope>
    <source>
        <strain evidence="4">NAU3</strain>
        <tissue evidence="4">Gut</tissue>
    </source>
</reference>
<dbReference type="Pfam" id="PF22586">
    <property type="entry name" value="ANCHR-like_BBOX"/>
    <property type="match status" value="1"/>
</dbReference>
<name>A0ABQ9XNU9_9EUKA</name>
<dbReference type="Gene3D" id="4.10.640.40">
    <property type="entry name" value="Cytoplasmic polyadenylation element-binding protein, ZZ domain"/>
    <property type="match status" value="1"/>
</dbReference>
<dbReference type="PANTHER" id="PTHR31560">
    <property type="entry name" value="UPF0652 PROTEIN C16A11.03C-RELATED"/>
    <property type="match status" value="1"/>
</dbReference>
<keyword evidence="1" id="KW-0863">Zinc-finger</keyword>
<evidence type="ECO:0000313" key="4">
    <source>
        <dbReference type="EMBL" id="KAK2954097.1"/>
    </source>
</evidence>
<dbReference type="Proteomes" id="UP001281761">
    <property type="component" value="Unassembled WGS sequence"/>
</dbReference>
<keyword evidence="1" id="KW-0479">Metal-binding</keyword>
<dbReference type="CDD" id="cd19757">
    <property type="entry name" value="Bbox1"/>
    <property type="match status" value="1"/>
</dbReference>
<dbReference type="InterPro" id="IPR018553">
    <property type="entry name" value="E2_Ub-conjug_enz"/>
</dbReference>
<proteinExistence type="predicted"/>
<feature type="compositionally biased region" description="Acidic residues" evidence="2">
    <location>
        <begin position="1"/>
        <end position="14"/>
    </location>
</feature>
<dbReference type="Pfam" id="PF09418">
    <property type="entry name" value="DUF2009"/>
    <property type="match status" value="3"/>
</dbReference>
<evidence type="ECO:0000259" key="3">
    <source>
        <dbReference type="PROSITE" id="PS50119"/>
    </source>
</evidence>
<gene>
    <name evidence="4" type="ORF">BLNAU_10914</name>
</gene>
<dbReference type="InterPro" id="IPR038446">
    <property type="entry name" value="CEBP_ZZ_sf"/>
</dbReference>
<protein>
    <submittedName>
        <fullName evidence="4">UPF0652 like protein</fullName>
    </submittedName>
</protein>
<dbReference type="InterPro" id="IPR057668">
    <property type="entry name" value="E2_Ub-conjug_enz_C"/>
</dbReference>
<accession>A0ABQ9XNU9</accession>
<feature type="region of interest" description="Disordered" evidence="2">
    <location>
        <begin position="466"/>
        <end position="502"/>
    </location>
</feature>
<dbReference type="EMBL" id="JARBJD010000082">
    <property type="protein sequence ID" value="KAK2954097.1"/>
    <property type="molecule type" value="Genomic_DNA"/>
</dbReference>
<sequence length="726" mass="83124">MFFDEASESEDSEYIEPQQPLQHQTPPPSSTLLSKLLDNPEEADKILTGAAHEKVDNDLAQNPDICTECEESSATLFCFQCNDSFCQECFNLYHSKGNRASHQTSTIFTNAEIEKEPAQIPNPPIAFETSHTIQAATPTPIELNMNLPLPSPSPTPSLTPTASTHRAWYERAKYIPIRLTREDRQSMRLVDAVLSTCNYTDLIDNTSFSNASRRIGKIIQELCGILTGLVVSKNYQQGQLLIADRNFANHQHFFQNMFELGRRYKITTPEKMRSSYGKLMYCLMDSQLPAVREMIGFSCVVPVRNVFEWLEHYGISALLDDPLLDLATKEIYATDQKPRHIIDQEIKMKERAVKVLSTRYSRDSPLENNGEIKQDPYSYARNDYYYWGYRPRRRSIDLPPELCNGPDYLPKPLSIKTTADPEDVKWMLYSLADNATFLRFNSEPCRRMLEYLDFYFDPNEANKEVVLEDTESEDEHTPNSPSDDLADPAMLKDPQHSDPSQIFRKGDLSIEVGYQGARLRHDHTRQFHYVKQTLTLWEAILKEMFKLWSLAEQDLLDPHHPYQMKDTGQGIQRLQMCSRVGKEMARILRSVQAELTEGWVGSSVIHLGDTNVPNAFLFVDKYTQVSRILSPLVIVLDKVPAMCRENEGTKLYVEKEFGSVRLCQLEILQDFFRSAFDGSGSDSFFEAGSCIDGRLTSAWNWCSKLEQKRFFPVFLLAGFTGFDGQF</sequence>
<feature type="compositionally biased region" description="Low complexity" evidence="2">
    <location>
        <begin position="17"/>
        <end position="35"/>
    </location>
</feature>
<dbReference type="InterPro" id="IPR000315">
    <property type="entry name" value="Znf_B-box"/>
</dbReference>
<keyword evidence="5" id="KW-1185">Reference proteome</keyword>
<organism evidence="4 5">
    <name type="scientific">Blattamonas nauphoetae</name>
    <dbReference type="NCBI Taxonomy" id="2049346"/>
    <lineage>
        <taxon>Eukaryota</taxon>
        <taxon>Metamonada</taxon>
        <taxon>Preaxostyla</taxon>
        <taxon>Oxymonadida</taxon>
        <taxon>Blattamonas</taxon>
    </lineage>
</organism>
<feature type="domain" description="B box-type" evidence="3">
    <location>
        <begin position="61"/>
        <end position="107"/>
    </location>
</feature>
<dbReference type="PROSITE" id="PS50119">
    <property type="entry name" value="ZF_BBOX"/>
    <property type="match status" value="1"/>
</dbReference>
<feature type="region of interest" description="Disordered" evidence="2">
    <location>
        <begin position="1"/>
        <end position="35"/>
    </location>
</feature>
<dbReference type="PANTHER" id="PTHR31560:SF0">
    <property type="entry name" value="UPF0652 PROTEIN C22H10.08"/>
    <property type="match status" value="1"/>
</dbReference>
<evidence type="ECO:0000313" key="5">
    <source>
        <dbReference type="Proteomes" id="UP001281761"/>
    </source>
</evidence>
<keyword evidence="1" id="KW-0862">Zinc</keyword>
<comment type="caution">
    <text evidence="4">The sequence shown here is derived from an EMBL/GenBank/DDBJ whole genome shotgun (WGS) entry which is preliminary data.</text>
</comment>
<dbReference type="SMART" id="SM00336">
    <property type="entry name" value="BBOX"/>
    <property type="match status" value="1"/>
</dbReference>